<protein>
    <submittedName>
        <fullName evidence="1">Uncharacterized protein</fullName>
    </submittedName>
</protein>
<comment type="caution">
    <text evidence="1">The sequence shown here is derived from an EMBL/GenBank/DDBJ whole genome shotgun (WGS) entry which is preliminary data.</text>
</comment>
<sequence>MQYQFGCPRRAQVRLLPGSMGGGPGERPCTWGSFYRSGGFQFHYSLKRTLGGITMFFHKMLCNGWEQCRARKWDAYQLAKYQTLFRSRHLMLYWERCLKKQSIAFTPKFIGFSHWKENIYKSLKVKFLVPFINTNNTAWESNSRFGGDVESMGCTLEPLGLQRCGSHIAPAVRDAE</sequence>
<dbReference type="AlphaFoldDB" id="A0AAV4S500"/>
<evidence type="ECO:0000313" key="2">
    <source>
        <dbReference type="Proteomes" id="UP001054945"/>
    </source>
</evidence>
<proteinExistence type="predicted"/>
<gene>
    <name evidence="1" type="ORF">CEXT_196571</name>
</gene>
<dbReference type="EMBL" id="BPLR01008978">
    <property type="protein sequence ID" value="GIY28720.1"/>
    <property type="molecule type" value="Genomic_DNA"/>
</dbReference>
<name>A0AAV4S500_CAEEX</name>
<keyword evidence="2" id="KW-1185">Reference proteome</keyword>
<dbReference type="Proteomes" id="UP001054945">
    <property type="component" value="Unassembled WGS sequence"/>
</dbReference>
<accession>A0AAV4S500</accession>
<organism evidence="1 2">
    <name type="scientific">Caerostris extrusa</name>
    <name type="common">Bark spider</name>
    <name type="synonym">Caerostris bankana</name>
    <dbReference type="NCBI Taxonomy" id="172846"/>
    <lineage>
        <taxon>Eukaryota</taxon>
        <taxon>Metazoa</taxon>
        <taxon>Ecdysozoa</taxon>
        <taxon>Arthropoda</taxon>
        <taxon>Chelicerata</taxon>
        <taxon>Arachnida</taxon>
        <taxon>Araneae</taxon>
        <taxon>Araneomorphae</taxon>
        <taxon>Entelegynae</taxon>
        <taxon>Araneoidea</taxon>
        <taxon>Araneidae</taxon>
        <taxon>Caerostris</taxon>
    </lineage>
</organism>
<reference evidence="1 2" key="1">
    <citation type="submission" date="2021-06" db="EMBL/GenBank/DDBJ databases">
        <title>Caerostris extrusa draft genome.</title>
        <authorList>
            <person name="Kono N."/>
            <person name="Arakawa K."/>
        </authorList>
    </citation>
    <scope>NUCLEOTIDE SEQUENCE [LARGE SCALE GENOMIC DNA]</scope>
</reference>
<evidence type="ECO:0000313" key="1">
    <source>
        <dbReference type="EMBL" id="GIY28720.1"/>
    </source>
</evidence>